<evidence type="ECO:0000313" key="3">
    <source>
        <dbReference type="Proteomes" id="UP001627154"/>
    </source>
</evidence>
<keyword evidence="3" id="KW-1185">Reference proteome</keyword>
<dbReference type="Gene3D" id="1.25.40.20">
    <property type="entry name" value="Ankyrin repeat-containing domain"/>
    <property type="match status" value="1"/>
</dbReference>
<reference evidence="2 3" key="1">
    <citation type="journal article" date="2024" name="bioRxiv">
        <title>A reference genome for Trichogramma kaykai: A tiny desert-dwelling parasitoid wasp with competing sex-ratio distorters.</title>
        <authorList>
            <person name="Culotta J."/>
            <person name="Lindsey A.R."/>
        </authorList>
    </citation>
    <scope>NUCLEOTIDE SEQUENCE [LARGE SCALE GENOMIC DNA]</scope>
    <source>
        <strain evidence="2 3">KSX58</strain>
    </source>
</reference>
<sequence>MLFETNDHIQQRLVQIDARDILGRTPLQCAVANLLPSVVDILLEQGADLSSFVFPTESHFVERFKERHGQPNFHLRLASGLMSILESLQKKGYELKRSDALMIMKFFANYGLFEKDASLVQRLRDDENFSIEAKNIKIMQDLTMYDLIQLRPKQAAKQLAFTDYFKLCNQLPINNYEAYGRHMSEKLSRRFFSSWALDTFCELIHYRLSIEICDMIIENLNNEVLYNICLASTGQN</sequence>
<gene>
    <name evidence="2" type="ORF">TKK_013392</name>
</gene>
<feature type="repeat" description="ANK" evidence="1">
    <location>
        <begin position="22"/>
        <end position="50"/>
    </location>
</feature>
<dbReference type="InterPro" id="IPR002110">
    <property type="entry name" value="Ankyrin_rpt"/>
</dbReference>
<proteinExistence type="predicted"/>
<dbReference type="SUPFAM" id="SSF48403">
    <property type="entry name" value="Ankyrin repeat"/>
    <property type="match status" value="1"/>
</dbReference>
<evidence type="ECO:0000256" key="1">
    <source>
        <dbReference type="PROSITE-ProRule" id="PRU00023"/>
    </source>
</evidence>
<evidence type="ECO:0000313" key="2">
    <source>
        <dbReference type="EMBL" id="KAL3392071.1"/>
    </source>
</evidence>
<dbReference type="PROSITE" id="PS50088">
    <property type="entry name" value="ANK_REPEAT"/>
    <property type="match status" value="1"/>
</dbReference>
<dbReference type="InterPro" id="IPR036770">
    <property type="entry name" value="Ankyrin_rpt-contain_sf"/>
</dbReference>
<dbReference type="PROSITE" id="PS50297">
    <property type="entry name" value="ANK_REP_REGION"/>
    <property type="match status" value="1"/>
</dbReference>
<keyword evidence="1" id="KW-0040">ANK repeat</keyword>
<protein>
    <submittedName>
        <fullName evidence="2">Uncharacterized protein</fullName>
    </submittedName>
</protein>
<dbReference type="EMBL" id="JBJJXI010000107">
    <property type="protein sequence ID" value="KAL3392071.1"/>
    <property type="molecule type" value="Genomic_DNA"/>
</dbReference>
<name>A0ABD2WG81_9HYME</name>
<comment type="caution">
    <text evidence="2">The sequence shown here is derived from an EMBL/GenBank/DDBJ whole genome shotgun (WGS) entry which is preliminary data.</text>
</comment>
<organism evidence="2 3">
    <name type="scientific">Trichogramma kaykai</name>
    <dbReference type="NCBI Taxonomy" id="54128"/>
    <lineage>
        <taxon>Eukaryota</taxon>
        <taxon>Metazoa</taxon>
        <taxon>Ecdysozoa</taxon>
        <taxon>Arthropoda</taxon>
        <taxon>Hexapoda</taxon>
        <taxon>Insecta</taxon>
        <taxon>Pterygota</taxon>
        <taxon>Neoptera</taxon>
        <taxon>Endopterygota</taxon>
        <taxon>Hymenoptera</taxon>
        <taxon>Apocrita</taxon>
        <taxon>Proctotrupomorpha</taxon>
        <taxon>Chalcidoidea</taxon>
        <taxon>Trichogrammatidae</taxon>
        <taxon>Trichogramma</taxon>
    </lineage>
</organism>
<dbReference type="AlphaFoldDB" id="A0ABD2WG81"/>
<dbReference type="Proteomes" id="UP001627154">
    <property type="component" value="Unassembled WGS sequence"/>
</dbReference>
<accession>A0ABD2WG81</accession>